<dbReference type="Pfam" id="PF05494">
    <property type="entry name" value="MlaC"/>
    <property type="match status" value="1"/>
</dbReference>
<organism evidence="2">
    <name type="scientific">Desulfobacca acetoxidans</name>
    <dbReference type="NCBI Taxonomy" id="60893"/>
    <lineage>
        <taxon>Bacteria</taxon>
        <taxon>Pseudomonadati</taxon>
        <taxon>Thermodesulfobacteriota</taxon>
        <taxon>Desulfobaccia</taxon>
        <taxon>Desulfobaccales</taxon>
        <taxon>Desulfobaccaceae</taxon>
        <taxon>Desulfobacca</taxon>
    </lineage>
</organism>
<feature type="signal peptide" evidence="1">
    <location>
        <begin position="1"/>
        <end position="23"/>
    </location>
</feature>
<evidence type="ECO:0000256" key="1">
    <source>
        <dbReference type="SAM" id="SignalP"/>
    </source>
</evidence>
<sequence>MRKFGLGFLFLAMWMLGGLPALAGTPTSYVKGILDEVIAIQNNPALSETTRKEAIRNIIRKNFDFDHMSRDSLGLTYNRLSASQRQEFQEIFSALFQDSYTRLVLNFLKKETVEYKKEQIEGDKARLDTTLIRTNERIPVEYLMHKQGPGWILYDVIVDGVSILDNYRRQFAQTIATKSFDYLMDRMRTQYRAIK</sequence>
<comment type="caution">
    <text evidence="2">The sequence shown here is derived from an EMBL/GenBank/DDBJ whole genome shotgun (WGS) entry which is preliminary data.</text>
</comment>
<accession>A0A7C3SJ76</accession>
<dbReference type="Gene3D" id="3.10.450.710">
    <property type="entry name" value="Tgt2/MlaC"/>
    <property type="match status" value="1"/>
</dbReference>
<dbReference type="InterPro" id="IPR008869">
    <property type="entry name" value="MlaC/ttg2D"/>
</dbReference>
<evidence type="ECO:0000313" key="2">
    <source>
        <dbReference type="EMBL" id="HGB14982.1"/>
    </source>
</evidence>
<dbReference type="InterPro" id="IPR042245">
    <property type="entry name" value="Tgt2/MlaC_sf"/>
</dbReference>
<dbReference type="PIRSF" id="PIRSF004649">
    <property type="entry name" value="MlaC"/>
    <property type="match status" value="1"/>
</dbReference>
<name>A0A7C3SJ76_9BACT</name>
<reference evidence="2" key="1">
    <citation type="journal article" date="2020" name="mSystems">
        <title>Genome- and Community-Level Interaction Insights into Carbon Utilization and Element Cycling Functions of Hydrothermarchaeota in Hydrothermal Sediment.</title>
        <authorList>
            <person name="Zhou Z."/>
            <person name="Liu Y."/>
            <person name="Xu W."/>
            <person name="Pan J."/>
            <person name="Luo Z.H."/>
            <person name="Li M."/>
        </authorList>
    </citation>
    <scope>NUCLEOTIDE SEQUENCE [LARGE SCALE GENOMIC DNA]</scope>
    <source>
        <strain evidence="2">SpSt-776</strain>
    </source>
</reference>
<dbReference type="AlphaFoldDB" id="A0A7C3SJ76"/>
<feature type="chain" id="PRO_5027693282" evidence="1">
    <location>
        <begin position="24"/>
        <end position="195"/>
    </location>
</feature>
<gene>
    <name evidence="2" type="ORF">ENV62_07090</name>
</gene>
<dbReference type="PANTHER" id="PTHR36573">
    <property type="entry name" value="INTERMEMBRANE PHOSPHOLIPID TRANSPORT SYSTEM BINDING PROTEIN MLAC"/>
    <property type="match status" value="1"/>
</dbReference>
<dbReference type="PANTHER" id="PTHR36573:SF1">
    <property type="entry name" value="INTERMEMBRANE PHOSPHOLIPID TRANSPORT SYSTEM BINDING PROTEIN MLAC"/>
    <property type="match status" value="1"/>
</dbReference>
<protein>
    <submittedName>
        <fullName evidence="2">ABC transporter substrate-binding protein</fullName>
    </submittedName>
</protein>
<keyword evidence="1" id="KW-0732">Signal</keyword>
<dbReference type="EMBL" id="DTHB01000048">
    <property type="protein sequence ID" value="HGB14982.1"/>
    <property type="molecule type" value="Genomic_DNA"/>
</dbReference>
<proteinExistence type="predicted"/>